<dbReference type="InterPro" id="IPR052707">
    <property type="entry name" value="OsmC_Ohr_Peroxiredoxin"/>
</dbReference>
<dbReference type="PANTHER" id="PTHR42830:SF2">
    <property type="entry name" value="OSMC_OHR FAMILY PROTEIN"/>
    <property type="match status" value="1"/>
</dbReference>
<dbReference type="OrthoDB" id="9795405at2"/>
<dbReference type="Pfam" id="PF02566">
    <property type="entry name" value="OsmC"/>
    <property type="match status" value="1"/>
</dbReference>
<organism evidence="1 2">
    <name type="scientific">Saccharopolyspora shandongensis</name>
    <dbReference type="NCBI Taxonomy" id="418495"/>
    <lineage>
        <taxon>Bacteria</taxon>
        <taxon>Bacillati</taxon>
        <taxon>Actinomycetota</taxon>
        <taxon>Actinomycetes</taxon>
        <taxon>Pseudonocardiales</taxon>
        <taxon>Pseudonocardiaceae</taxon>
        <taxon>Saccharopolyspora</taxon>
    </lineage>
</organism>
<dbReference type="PANTHER" id="PTHR42830">
    <property type="entry name" value="OSMOTICALLY INDUCIBLE FAMILY PROTEIN"/>
    <property type="match status" value="1"/>
</dbReference>
<name>A0A1H3FA49_9PSEU</name>
<protein>
    <submittedName>
        <fullName evidence="1">Organic hydroperoxide reductase OsmC/OhrA</fullName>
    </submittedName>
</protein>
<evidence type="ECO:0000313" key="1">
    <source>
        <dbReference type="EMBL" id="SDX87923.1"/>
    </source>
</evidence>
<evidence type="ECO:0000313" key="2">
    <source>
        <dbReference type="Proteomes" id="UP000199529"/>
    </source>
</evidence>
<dbReference type="AlphaFoldDB" id="A0A1H3FA49"/>
<reference evidence="2" key="1">
    <citation type="submission" date="2016-10" db="EMBL/GenBank/DDBJ databases">
        <authorList>
            <person name="Varghese N."/>
            <person name="Submissions S."/>
        </authorList>
    </citation>
    <scope>NUCLEOTIDE SEQUENCE [LARGE SCALE GENOMIC DNA]</scope>
    <source>
        <strain evidence="2">CGMCC 4.3530</strain>
    </source>
</reference>
<dbReference type="InterPro" id="IPR036102">
    <property type="entry name" value="OsmC/Ohrsf"/>
</dbReference>
<dbReference type="STRING" id="418495.SAMN05216215_1016144"/>
<proteinExistence type="predicted"/>
<dbReference type="Gene3D" id="3.30.300.20">
    <property type="match status" value="1"/>
</dbReference>
<gene>
    <name evidence="1" type="ORF">SAMN05216215_1016144</name>
</gene>
<dbReference type="Proteomes" id="UP000199529">
    <property type="component" value="Unassembled WGS sequence"/>
</dbReference>
<accession>A0A1H3FA49</accession>
<dbReference type="EMBL" id="FNOK01000016">
    <property type="protein sequence ID" value="SDX87923.1"/>
    <property type="molecule type" value="Genomic_DNA"/>
</dbReference>
<dbReference type="InterPro" id="IPR015946">
    <property type="entry name" value="KH_dom-like_a/b"/>
</dbReference>
<dbReference type="SUPFAM" id="SSF82784">
    <property type="entry name" value="OsmC-like"/>
    <property type="match status" value="1"/>
</dbReference>
<sequence length="157" mass="17188">MPKTHSYSATVTWTGNTGNGTSSYRDYSREHVVDIDGKPQLTASADPAFRGDPGLHNPEDLLVASLSECHMLWFLALCSTSGIVVTAYRDDASGAMVEDPDTGGHFTEVVLRPQVTITDPAMLPTAEKLHEQAHRKCYIANSVNFPVRHEPEIHIAQ</sequence>
<keyword evidence="2" id="KW-1185">Reference proteome</keyword>
<dbReference type="RefSeq" id="WP_093267131.1">
    <property type="nucleotide sequence ID" value="NZ_FNOK01000016.1"/>
</dbReference>
<dbReference type="InterPro" id="IPR003718">
    <property type="entry name" value="OsmC/Ohr_fam"/>
</dbReference>